<feature type="transmembrane region" description="Helical" evidence="14">
    <location>
        <begin position="184"/>
        <end position="217"/>
    </location>
</feature>
<evidence type="ECO:0000256" key="14">
    <source>
        <dbReference type="SAM" id="Phobius"/>
    </source>
</evidence>
<evidence type="ECO:0000256" key="8">
    <source>
        <dbReference type="ARBA" id="ARBA00022781"/>
    </source>
</evidence>
<evidence type="ECO:0000256" key="3">
    <source>
        <dbReference type="ARBA" id="ARBA00006810"/>
    </source>
</evidence>
<gene>
    <name evidence="15" type="primary">ATP6</name>
</gene>
<protein>
    <recommendedName>
        <fullName evidence="13">ATP synthase subunit a</fullName>
    </recommendedName>
</protein>
<evidence type="ECO:0000256" key="7">
    <source>
        <dbReference type="ARBA" id="ARBA00022692"/>
    </source>
</evidence>
<dbReference type="GO" id="GO:0045259">
    <property type="term" value="C:proton-transporting ATP synthase complex"/>
    <property type="evidence" value="ECO:0007669"/>
    <property type="project" value="UniProtKB-KW"/>
</dbReference>
<evidence type="ECO:0000256" key="11">
    <source>
        <dbReference type="ARBA" id="ARBA00023136"/>
    </source>
</evidence>
<evidence type="ECO:0000256" key="10">
    <source>
        <dbReference type="ARBA" id="ARBA00023065"/>
    </source>
</evidence>
<sequence>MMMNYFNIFDPSTNNFILNWISSILGIFILPQLYWMNFSRLMIIFNNLLSTLFNEFKLLLIFKFNYFNLIYFLTLFFMLLLNNFLGLFPFIFTSSSHLVFSLYLSLSLWLSMMLFGWMKNYEFMFIHLVPMNTPFMLMFFMVMIETLSNLIRPLTLSVRLVANMIAGHLLLVLLSSFIPDWKFYLLFLFIQLLLMGLEFMVSLIQSYVFSILLILYLKETN</sequence>
<dbReference type="InterPro" id="IPR035908">
    <property type="entry name" value="F0_ATP_A_sf"/>
</dbReference>
<feature type="transmembrane region" description="Helical" evidence="14">
    <location>
        <begin position="98"/>
        <end position="118"/>
    </location>
</feature>
<comment type="function">
    <text evidence="1">Mitochondrial membrane ATP synthase (F(1)F(0) ATP synthase or Complex V) produces ATP from ADP in the presence of a proton gradient across the membrane which is generated by electron transport complexes of the respiratory chain. F-type ATPases consist of two structural domains, F(1) - containing the extramembraneous catalytic core and F(0) - containing the membrane proton channel, linked together by a central stalk and a peripheral stalk. During catalysis, ATP synthesis in the catalytic domain of F(1) is coupled via a rotary mechanism of the central stalk subunits to proton translocation. Key component of the proton channel; it may play a direct role in the translocation of protons across the membrane.</text>
</comment>
<dbReference type="PROSITE" id="PS00449">
    <property type="entry name" value="ATPASE_A"/>
    <property type="match status" value="1"/>
</dbReference>
<dbReference type="Gene3D" id="1.20.120.220">
    <property type="entry name" value="ATP synthase, F0 complex, subunit A"/>
    <property type="match status" value="1"/>
</dbReference>
<dbReference type="PRINTS" id="PR00123">
    <property type="entry name" value="ATPASEA"/>
</dbReference>
<evidence type="ECO:0000256" key="2">
    <source>
        <dbReference type="ARBA" id="ARBA00004141"/>
    </source>
</evidence>
<keyword evidence="7 14" id="KW-0812">Transmembrane</keyword>
<dbReference type="SUPFAM" id="SSF81336">
    <property type="entry name" value="F1F0 ATP synthase subunit A"/>
    <property type="match status" value="1"/>
</dbReference>
<dbReference type="GO" id="GO:0046933">
    <property type="term" value="F:proton-transporting ATP synthase activity, rotational mechanism"/>
    <property type="evidence" value="ECO:0007669"/>
    <property type="project" value="TreeGrafter"/>
</dbReference>
<dbReference type="InterPro" id="IPR023011">
    <property type="entry name" value="ATP_synth_F0_asu_AS"/>
</dbReference>
<evidence type="ECO:0000256" key="9">
    <source>
        <dbReference type="ARBA" id="ARBA00022989"/>
    </source>
</evidence>
<name>A0A0A6ZLN8_9HYME</name>
<evidence type="ECO:0000256" key="1">
    <source>
        <dbReference type="ARBA" id="ARBA00002070"/>
    </source>
</evidence>
<comment type="similarity">
    <text evidence="3">Belongs to the ATPase A chain family.</text>
</comment>
<keyword evidence="11 14" id="KW-0472">Membrane</keyword>
<evidence type="ECO:0000256" key="5">
    <source>
        <dbReference type="ARBA" id="ARBA00022448"/>
    </source>
</evidence>
<dbReference type="PANTHER" id="PTHR11410:SF0">
    <property type="entry name" value="ATP SYNTHASE SUBUNIT A"/>
    <property type="match status" value="1"/>
</dbReference>
<evidence type="ECO:0000313" key="15">
    <source>
        <dbReference type="EMBL" id="AHA52467.1"/>
    </source>
</evidence>
<keyword evidence="15" id="KW-0496">Mitochondrion</keyword>
<keyword evidence="6" id="KW-0138">CF(0)</keyword>
<dbReference type="InterPro" id="IPR000568">
    <property type="entry name" value="ATP_synth_F0_asu"/>
</dbReference>
<dbReference type="PANTHER" id="PTHR11410">
    <property type="entry name" value="ATP SYNTHASE SUBUNIT A"/>
    <property type="match status" value="1"/>
</dbReference>
<proteinExistence type="inferred from homology"/>
<feature type="transmembrane region" description="Helical" evidence="14">
    <location>
        <begin position="156"/>
        <end position="178"/>
    </location>
</feature>
<keyword evidence="5" id="KW-0813">Transport</keyword>
<evidence type="ECO:0000256" key="4">
    <source>
        <dbReference type="ARBA" id="ARBA00011648"/>
    </source>
</evidence>
<dbReference type="CDD" id="cd00310">
    <property type="entry name" value="ATP-synt_Fo_a_6"/>
    <property type="match status" value="1"/>
</dbReference>
<dbReference type="Pfam" id="PF00119">
    <property type="entry name" value="ATP-synt_A"/>
    <property type="match status" value="1"/>
</dbReference>
<dbReference type="EMBL" id="KF385868">
    <property type="protein sequence ID" value="AHA52467.1"/>
    <property type="molecule type" value="Genomic_DNA"/>
</dbReference>
<dbReference type="AlphaFoldDB" id="A0A0A6ZLN8"/>
<dbReference type="GO" id="GO:0005743">
    <property type="term" value="C:mitochondrial inner membrane"/>
    <property type="evidence" value="ECO:0007669"/>
    <property type="project" value="UniProtKB-SubCell"/>
</dbReference>
<comment type="subcellular location">
    <subcellularLocation>
        <location evidence="2">Membrane</location>
        <topology evidence="2">Multi-pass membrane protein</topology>
    </subcellularLocation>
    <subcellularLocation>
        <location evidence="13">Mitochondrion inner membrane</location>
        <topology evidence="13">Multi-pass membrane protein</topology>
    </subcellularLocation>
</comment>
<feature type="transmembrane region" description="Helical" evidence="14">
    <location>
        <begin position="124"/>
        <end position="144"/>
    </location>
</feature>
<evidence type="ECO:0000256" key="12">
    <source>
        <dbReference type="ARBA" id="ARBA00023310"/>
    </source>
</evidence>
<comment type="subunit">
    <text evidence="4">F-type ATPases have 2 components, CF(1) - the catalytic core - and CF(0) - the membrane proton channel. CF(1) has five subunits: alpha(3), beta(3), gamma(1), delta(1), epsilon(1). CF(0) has three main subunits: a, b and c.</text>
</comment>
<accession>A0A0A6ZLN8</accession>
<keyword evidence="10" id="KW-0406">Ion transport</keyword>
<evidence type="ECO:0000256" key="6">
    <source>
        <dbReference type="ARBA" id="ARBA00022547"/>
    </source>
</evidence>
<keyword evidence="8" id="KW-0375">Hydrogen ion transport</keyword>
<dbReference type="NCBIfam" id="TIGR01131">
    <property type="entry name" value="ATP_synt_6_or_A"/>
    <property type="match status" value="1"/>
</dbReference>
<geneLocation type="mitochondrion" evidence="15"/>
<reference evidence="15" key="1">
    <citation type="submission" date="2013-07" db="EMBL/GenBank/DDBJ databases">
        <title>The comparative mitochondrial genomes from Braconidae subfamilies and the phylogeny of the Hymenoptera.</title>
        <authorList>
            <person name="Li Q."/>
            <person name="Wei S.J."/>
            <person name="Chen X.X."/>
        </authorList>
    </citation>
    <scope>NUCLEOTIDE SEQUENCE</scope>
</reference>
<keyword evidence="9 14" id="KW-1133">Transmembrane helix</keyword>
<organism evidence="15">
    <name type="scientific">Therophilus festivus</name>
    <dbReference type="NCBI Taxonomy" id="1421599"/>
    <lineage>
        <taxon>Eukaryota</taxon>
        <taxon>Metazoa</taxon>
        <taxon>Ecdysozoa</taxon>
        <taxon>Arthropoda</taxon>
        <taxon>Hexapoda</taxon>
        <taxon>Insecta</taxon>
        <taxon>Pterygota</taxon>
        <taxon>Neoptera</taxon>
        <taxon>Endopterygota</taxon>
        <taxon>Hymenoptera</taxon>
        <taxon>Apocrita</taxon>
        <taxon>Ichneumonoidea</taxon>
        <taxon>Braconidae</taxon>
        <taxon>Agathidinae</taxon>
        <taxon>Therophilus</taxon>
    </lineage>
</organism>
<keyword evidence="12" id="KW-0066">ATP synthesis</keyword>
<dbReference type="InterPro" id="IPR045083">
    <property type="entry name" value="ATP_synth_F0_asu_bact/mt"/>
</dbReference>
<evidence type="ECO:0000256" key="13">
    <source>
        <dbReference type="RuleBase" id="RU004450"/>
    </source>
</evidence>
<feature type="transmembrane region" description="Helical" evidence="14">
    <location>
        <begin position="16"/>
        <end position="36"/>
    </location>
</feature>